<dbReference type="InterPro" id="IPR036188">
    <property type="entry name" value="FAD/NAD-bd_sf"/>
</dbReference>
<dbReference type="Pfam" id="PF01494">
    <property type="entry name" value="FAD_binding_3"/>
    <property type="match status" value="1"/>
</dbReference>
<gene>
    <name evidence="4" type="ORF">C1702_06360</name>
</gene>
<feature type="domain" description="FAD-binding" evidence="3">
    <location>
        <begin position="45"/>
        <end position="384"/>
    </location>
</feature>
<evidence type="ECO:0000256" key="2">
    <source>
        <dbReference type="SAM" id="MobiDB-lite"/>
    </source>
</evidence>
<feature type="region of interest" description="Disordered" evidence="2">
    <location>
        <begin position="1"/>
        <end position="38"/>
    </location>
</feature>
<evidence type="ECO:0000256" key="1">
    <source>
        <dbReference type="ARBA" id="ARBA00023002"/>
    </source>
</evidence>
<accession>A0A2S5T5N1</accession>
<organism evidence="4 5">
    <name type="scientific">Caldimonas thermodepolymerans</name>
    <dbReference type="NCBI Taxonomy" id="215580"/>
    <lineage>
        <taxon>Bacteria</taxon>
        <taxon>Pseudomonadati</taxon>
        <taxon>Pseudomonadota</taxon>
        <taxon>Betaproteobacteria</taxon>
        <taxon>Burkholderiales</taxon>
        <taxon>Sphaerotilaceae</taxon>
        <taxon>Caldimonas</taxon>
    </lineage>
</organism>
<keyword evidence="1" id="KW-0560">Oxidoreductase</keyword>
<feature type="compositionally biased region" description="Basic and acidic residues" evidence="2">
    <location>
        <begin position="24"/>
        <end position="35"/>
    </location>
</feature>
<dbReference type="Gene3D" id="3.30.9.10">
    <property type="entry name" value="D-Amino Acid Oxidase, subunit A, domain 2"/>
    <property type="match status" value="1"/>
</dbReference>
<evidence type="ECO:0000313" key="5">
    <source>
        <dbReference type="Proteomes" id="UP000239406"/>
    </source>
</evidence>
<dbReference type="PANTHER" id="PTHR43476:SF3">
    <property type="entry name" value="FAD-BINDING MONOOXYGENASE"/>
    <property type="match status" value="1"/>
</dbReference>
<dbReference type="NCBIfam" id="NF004829">
    <property type="entry name" value="PRK06183.1-3"/>
    <property type="match status" value="1"/>
</dbReference>
<dbReference type="GO" id="GO:0071949">
    <property type="term" value="F:FAD binding"/>
    <property type="evidence" value="ECO:0007669"/>
    <property type="project" value="InterPro"/>
</dbReference>
<proteinExistence type="predicted"/>
<dbReference type="PANTHER" id="PTHR43476">
    <property type="entry name" value="3-(3-HYDROXY-PHENYL)PROPIONATE/3-HYDROXYCINNAMIC ACID HYDROXYLASE"/>
    <property type="match status" value="1"/>
</dbReference>
<keyword evidence="4" id="KW-0503">Monooxygenase</keyword>
<dbReference type="InterPro" id="IPR050631">
    <property type="entry name" value="PheA/TfdB_FAD_monoxygenase"/>
</dbReference>
<dbReference type="GO" id="GO:0019622">
    <property type="term" value="P:3-(3-hydroxy)phenylpropionate catabolic process"/>
    <property type="evidence" value="ECO:0007669"/>
    <property type="project" value="TreeGrafter"/>
</dbReference>
<feature type="compositionally biased region" description="Basic and acidic residues" evidence="2">
    <location>
        <begin position="1"/>
        <end position="14"/>
    </location>
</feature>
<dbReference type="AlphaFoldDB" id="A0A2S5T5N1"/>
<evidence type="ECO:0000259" key="3">
    <source>
        <dbReference type="Pfam" id="PF01494"/>
    </source>
</evidence>
<evidence type="ECO:0000313" key="4">
    <source>
        <dbReference type="EMBL" id="PPE70305.1"/>
    </source>
</evidence>
<dbReference type="Gene3D" id="3.50.50.60">
    <property type="entry name" value="FAD/NAD(P)-binding domain"/>
    <property type="match status" value="1"/>
</dbReference>
<dbReference type="Proteomes" id="UP000239406">
    <property type="component" value="Unassembled WGS sequence"/>
</dbReference>
<dbReference type="InterPro" id="IPR002938">
    <property type="entry name" value="FAD-bd"/>
</dbReference>
<reference evidence="4 5" key="1">
    <citation type="submission" date="2018-02" db="EMBL/GenBank/DDBJ databases">
        <title>Reclassifiation of [Polyangium] brachysporum DSM 7029 as Guopingzhaonella breviflexa gen. nov., sp. nov., a member of the family Comamonadaceae.</title>
        <authorList>
            <person name="Tang B."/>
        </authorList>
    </citation>
    <scope>NUCLEOTIDE SEQUENCE [LARGE SCALE GENOMIC DNA]</scope>
    <source>
        <strain evidence="4 5">DSM 15344</strain>
    </source>
</reference>
<dbReference type="SUPFAM" id="SSF51905">
    <property type="entry name" value="FAD/NAD(P)-binding domain"/>
    <property type="match status" value="1"/>
</dbReference>
<comment type="caution">
    <text evidence="4">The sequence shown here is derived from an EMBL/GenBank/DDBJ whole genome shotgun (WGS) entry which is preliminary data.</text>
</comment>
<dbReference type="EMBL" id="PSNY01000006">
    <property type="protein sequence ID" value="PPE70305.1"/>
    <property type="molecule type" value="Genomic_DNA"/>
</dbReference>
<protein>
    <submittedName>
        <fullName evidence="4">FAD-binding monooxygenase</fullName>
    </submittedName>
</protein>
<name>A0A2S5T5N1_9BURK</name>
<keyword evidence="5" id="KW-1185">Reference proteome</keyword>
<dbReference type="GO" id="GO:0008688">
    <property type="term" value="F:3-(3-hydroxyphenyl)propionate hydroxylase activity"/>
    <property type="evidence" value="ECO:0007669"/>
    <property type="project" value="TreeGrafter"/>
</dbReference>
<sequence>MPARPERRQRDRRCATCMRSGQETGKDNEDMDTRATNDAAAPAPYDVIIVGYGPTGATLANLLGLRGFTVAVVDKLPDVYDKPRAITADHEVMRIFQACGLADEISADTIPHPGTDYIGLHDQVIKRFYPAPAPHPLSWEPTWMFVQPTLERSLRRGVERFDTVHTYLAHELVRYEEREEDVVVHLNRLSDDRPVTLRGRYLVGSDGARSVVRRQMNGTIEDLAFDEWWIVVDAWLRGDAGLPPRATQYCHPWRPGSFIVGPGDLRRWEIKILPDERPESFESRERLLEVLSHFVDVSMIEIHRVAIYRFHALVVEDWGHRRVFLMGDAAHQTPPFMGQGMCAGIRDADNFAWKLEGVMRRGYHPRLLHSYTQERKPHVRTLVAHAKTFGQIIGELDLEAARRRDELLGEQLRNGTAETIRQKFVPGLETGVLGRRADGTLACGAGDLFVQPWVRSGTQRVRMDDCLGRSFSLVLADAQALEWIDARVQQALQRVGASVVLLGQAPGVRCCEEEGHLARDWFRERGARVALVRPDHYAFGCADDPAALRELCDQLVAALVEEPAMAA</sequence>
<dbReference type="PRINTS" id="PR00420">
    <property type="entry name" value="RNGMNOXGNASE"/>
</dbReference>